<feature type="signal peptide" evidence="1">
    <location>
        <begin position="1"/>
        <end position="21"/>
    </location>
</feature>
<keyword evidence="3" id="KW-1185">Reference proteome</keyword>
<name>A0AAN8JLZ8_PATCE</name>
<sequence length="119" mass="12990">MPEVRFVALILVIMVVHQTDGWLLRRGWNAKNCFCKAVDNNNYGRILKDFGSIQSCRGWLGCGCGDSAMISCGTTCEAKVRSWSKNNCPSQYSSTKIRASYSASVCHTGQGGQILSCGK</sequence>
<feature type="chain" id="PRO_5043034282" evidence="1">
    <location>
        <begin position="22"/>
        <end position="119"/>
    </location>
</feature>
<dbReference type="Proteomes" id="UP001347796">
    <property type="component" value="Unassembled WGS sequence"/>
</dbReference>
<evidence type="ECO:0000313" key="3">
    <source>
        <dbReference type="Proteomes" id="UP001347796"/>
    </source>
</evidence>
<comment type="caution">
    <text evidence="2">The sequence shown here is derived from an EMBL/GenBank/DDBJ whole genome shotgun (WGS) entry which is preliminary data.</text>
</comment>
<proteinExistence type="predicted"/>
<evidence type="ECO:0000313" key="2">
    <source>
        <dbReference type="EMBL" id="KAK6180316.1"/>
    </source>
</evidence>
<protein>
    <submittedName>
        <fullName evidence="2">Uncharacterized protein</fullName>
    </submittedName>
</protein>
<evidence type="ECO:0000256" key="1">
    <source>
        <dbReference type="SAM" id="SignalP"/>
    </source>
</evidence>
<dbReference type="EMBL" id="JAZGQO010000008">
    <property type="protein sequence ID" value="KAK6180316.1"/>
    <property type="molecule type" value="Genomic_DNA"/>
</dbReference>
<organism evidence="2 3">
    <name type="scientific">Patella caerulea</name>
    <name type="common">Rayed Mediterranean limpet</name>
    <dbReference type="NCBI Taxonomy" id="87958"/>
    <lineage>
        <taxon>Eukaryota</taxon>
        <taxon>Metazoa</taxon>
        <taxon>Spiralia</taxon>
        <taxon>Lophotrochozoa</taxon>
        <taxon>Mollusca</taxon>
        <taxon>Gastropoda</taxon>
        <taxon>Patellogastropoda</taxon>
        <taxon>Patelloidea</taxon>
        <taxon>Patellidae</taxon>
        <taxon>Patella</taxon>
    </lineage>
</organism>
<accession>A0AAN8JLZ8</accession>
<gene>
    <name evidence="2" type="ORF">SNE40_012496</name>
</gene>
<dbReference type="AlphaFoldDB" id="A0AAN8JLZ8"/>
<reference evidence="2 3" key="1">
    <citation type="submission" date="2024-01" db="EMBL/GenBank/DDBJ databases">
        <title>The genome of the rayed Mediterranean limpet Patella caerulea (Linnaeus, 1758).</title>
        <authorList>
            <person name="Anh-Thu Weber A."/>
            <person name="Halstead-Nussloch G."/>
        </authorList>
    </citation>
    <scope>NUCLEOTIDE SEQUENCE [LARGE SCALE GENOMIC DNA]</scope>
    <source>
        <strain evidence="2">AATW-2023a</strain>
        <tissue evidence="2">Whole specimen</tissue>
    </source>
</reference>
<keyword evidence="1" id="KW-0732">Signal</keyword>